<dbReference type="STRING" id="1391654.AKJ09_02200"/>
<feature type="region of interest" description="Disordered" evidence="1">
    <location>
        <begin position="98"/>
        <end position="134"/>
    </location>
</feature>
<dbReference type="Proteomes" id="UP000064967">
    <property type="component" value="Chromosome"/>
</dbReference>
<evidence type="ECO:0000313" key="2">
    <source>
        <dbReference type="EMBL" id="AKU95536.1"/>
    </source>
</evidence>
<gene>
    <name evidence="2" type="ORF">AKJ09_02200</name>
</gene>
<reference evidence="2 3" key="1">
    <citation type="submission" date="2015-08" db="EMBL/GenBank/DDBJ databases">
        <authorList>
            <person name="Babu N.S."/>
            <person name="Beckwith C.J."/>
            <person name="Beseler K.G."/>
            <person name="Brison A."/>
            <person name="Carone J.V."/>
            <person name="Caskin T.P."/>
            <person name="Diamond M."/>
            <person name="Durham M.E."/>
            <person name="Foxe J.M."/>
            <person name="Go M."/>
            <person name="Henderson B.A."/>
            <person name="Jones I.B."/>
            <person name="McGettigan J.A."/>
            <person name="Micheletti S.J."/>
            <person name="Nasrallah M.E."/>
            <person name="Ortiz D."/>
            <person name="Piller C.R."/>
            <person name="Privatt S.R."/>
            <person name="Schneider S.L."/>
            <person name="Sharp S."/>
            <person name="Smith T.C."/>
            <person name="Stanton J.D."/>
            <person name="Ullery H.E."/>
            <person name="Wilson R.J."/>
            <person name="Serrano M.G."/>
            <person name="Buck G."/>
            <person name="Lee V."/>
            <person name="Wang Y."/>
            <person name="Carvalho R."/>
            <person name="Voegtly L."/>
            <person name="Shi R."/>
            <person name="Duckworth R."/>
            <person name="Johnson A."/>
            <person name="Loviza R."/>
            <person name="Walstead R."/>
            <person name="Shah Z."/>
            <person name="Kiflezghi M."/>
            <person name="Wade K."/>
            <person name="Ball S.L."/>
            <person name="Bradley K.W."/>
            <person name="Asai D.J."/>
            <person name="Bowman C.A."/>
            <person name="Russell D.A."/>
            <person name="Pope W.H."/>
            <person name="Jacobs-Sera D."/>
            <person name="Hendrix R.W."/>
            <person name="Hatfull G.F."/>
        </authorList>
    </citation>
    <scope>NUCLEOTIDE SEQUENCE [LARGE SCALE GENOMIC DNA]</scope>
    <source>
        <strain evidence="2 3">DSM 27648</strain>
    </source>
</reference>
<dbReference type="EMBL" id="CP012333">
    <property type="protein sequence ID" value="AKU95536.1"/>
    <property type="molecule type" value="Genomic_DNA"/>
</dbReference>
<sequence>MSMHWYEEVVESSIRVLVEHDGGADLRDLFAALWLFQSHYDCSFTQGRVLDLLVKHRYTYELPLSAHPAYAEYTKEFKKGSKSKRDINFVMDVLGQDEDEDLDEDELGQDDDDDDDDDAGMMGGPRRQGNEEGYLTDGRLYCDAGTPLWEKLVEAKTIQGPDAEKPKTVSLAEVAIRVVKAAEKAKDRELIACWMALGPATFFGDRFRRALKKGDVLGTNPFSGKPIVARRDEIARRPFSVEEIAALPEAVELRDISRRNKAMEVELHDNEPPPPDERTPVEAWWFAT</sequence>
<dbReference type="AlphaFoldDB" id="A0A0K1PQ74"/>
<keyword evidence="3" id="KW-1185">Reference proteome</keyword>
<accession>A0A0K1PQ74</accession>
<evidence type="ECO:0000313" key="3">
    <source>
        <dbReference type="Proteomes" id="UP000064967"/>
    </source>
</evidence>
<name>A0A0K1PQ74_9BACT</name>
<protein>
    <submittedName>
        <fullName evidence="2">Uncharacterized protein</fullName>
    </submittedName>
</protein>
<evidence type="ECO:0000256" key="1">
    <source>
        <dbReference type="SAM" id="MobiDB-lite"/>
    </source>
</evidence>
<dbReference type="RefSeq" id="WP_146646970.1">
    <property type="nucleotide sequence ID" value="NZ_CP012333.1"/>
</dbReference>
<dbReference type="KEGG" id="llu:AKJ09_02200"/>
<organism evidence="2 3">
    <name type="scientific">Labilithrix luteola</name>
    <dbReference type="NCBI Taxonomy" id="1391654"/>
    <lineage>
        <taxon>Bacteria</taxon>
        <taxon>Pseudomonadati</taxon>
        <taxon>Myxococcota</taxon>
        <taxon>Polyangia</taxon>
        <taxon>Polyangiales</taxon>
        <taxon>Labilitrichaceae</taxon>
        <taxon>Labilithrix</taxon>
    </lineage>
</organism>
<dbReference type="OrthoDB" id="1446882at2"/>
<proteinExistence type="predicted"/>
<feature type="compositionally biased region" description="Acidic residues" evidence="1">
    <location>
        <begin position="98"/>
        <end position="119"/>
    </location>
</feature>